<gene>
    <name evidence="2" type="ORF">HMPREF9470_01448</name>
</gene>
<keyword evidence="1" id="KW-0732">Signal</keyword>
<proteinExistence type="predicted"/>
<dbReference type="OrthoDB" id="362670at2"/>
<evidence type="ECO:0000256" key="1">
    <source>
        <dbReference type="SAM" id="SignalP"/>
    </source>
</evidence>
<reference evidence="2 3" key="1">
    <citation type="submission" date="2011-04" db="EMBL/GenBank/DDBJ databases">
        <title>The Genome Sequence of Clostridium citroniae WAL-19142.</title>
        <authorList>
            <consortium name="The Broad Institute Genome Sequencing Platform"/>
            <person name="Earl A."/>
            <person name="Ward D."/>
            <person name="Feldgarden M."/>
            <person name="Gevers D."/>
            <person name="Warren Y.A."/>
            <person name="Tyrrell K.L."/>
            <person name="Citron D.M."/>
            <person name="Goldstein E.J."/>
            <person name="Daigneault M."/>
            <person name="Allen-Vercoe E."/>
            <person name="Young S.K."/>
            <person name="Zeng Q."/>
            <person name="Gargeya S."/>
            <person name="Fitzgerald M."/>
            <person name="Haas B."/>
            <person name="Abouelleil A."/>
            <person name="Alvarado L."/>
            <person name="Arachchi H.M."/>
            <person name="Berlin A."/>
            <person name="Brown A."/>
            <person name="Chapman S.B."/>
            <person name="Chen Z."/>
            <person name="Dunbar C."/>
            <person name="Freedman E."/>
            <person name="Gearin G."/>
            <person name="Gellesch M."/>
            <person name="Goldberg J."/>
            <person name="Griggs A."/>
            <person name="Gujja S."/>
            <person name="Heilman E.R."/>
            <person name="Heiman D."/>
            <person name="Howarth C."/>
            <person name="Larson L."/>
            <person name="Lui A."/>
            <person name="MacDonald P.J."/>
            <person name="Mehta T."/>
            <person name="Montmayeur A."/>
            <person name="Murphy C."/>
            <person name="Neiman D."/>
            <person name="Pearson M."/>
            <person name="Priest M."/>
            <person name="Roberts A."/>
            <person name="Saif S."/>
            <person name="Shea T."/>
            <person name="Shenoy N."/>
            <person name="Sisk P."/>
            <person name="Stolte C."/>
            <person name="Sykes S."/>
            <person name="White J."/>
            <person name="Yandava C."/>
            <person name="Wortman J."/>
            <person name="Nusbaum C."/>
            <person name="Birren B."/>
        </authorList>
    </citation>
    <scope>NUCLEOTIDE SEQUENCE [LARGE SCALE GENOMIC DNA]</scope>
    <source>
        <strain evidence="2 3">WAL-19142</strain>
    </source>
</reference>
<dbReference type="PATRIC" id="fig|742734.4.peg.1547"/>
<feature type="signal peptide" evidence="1">
    <location>
        <begin position="1"/>
        <end position="22"/>
    </location>
</feature>
<name>A0A0J9CCM2_9FIRM</name>
<feature type="chain" id="PRO_5038879725" evidence="1">
    <location>
        <begin position="23"/>
        <end position="464"/>
    </location>
</feature>
<dbReference type="Proteomes" id="UP000037392">
    <property type="component" value="Unassembled WGS sequence"/>
</dbReference>
<dbReference type="PANTHER" id="PTHR43649:SF12">
    <property type="entry name" value="DIACETYLCHITOBIOSE BINDING PROTEIN DASA"/>
    <property type="match status" value="1"/>
</dbReference>
<dbReference type="RefSeq" id="WP_048929515.1">
    <property type="nucleotide sequence ID" value="NZ_KQ235876.1"/>
</dbReference>
<dbReference type="Gene3D" id="3.40.190.10">
    <property type="entry name" value="Periplasmic binding protein-like II"/>
    <property type="match status" value="1"/>
</dbReference>
<accession>A0A0J9CCM2</accession>
<comment type="caution">
    <text evidence="2">The sequence shown here is derived from an EMBL/GenBank/DDBJ whole genome shotgun (WGS) entry which is preliminary data.</text>
</comment>
<organism evidence="2 3">
    <name type="scientific">[Clostridium] citroniae WAL-19142</name>
    <dbReference type="NCBI Taxonomy" id="742734"/>
    <lineage>
        <taxon>Bacteria</taxon>
        <taxon>Bacillati</taxon>
        <taxon>Bacillota</taxon>
        <taxon>Clostridia</taxon>
        <taxon>Lachnospirales</taxon>
        <taxon>Lachnospiraceae</taxon>
        <taxon>Enterocloster</taxon>
    </lineage>
</organism>
<dbReference type="Pfam" id="PF01547">
    <property type="entry name" value="SBP_bac_1"/>
    <property type="match status" value="1"/>
</dbReference>
<sequence>MKKKLLCMVLSLACMFTLPGCQSTTSGTEDGTTGKTQENKQEEKIKLRYSFWGSTNEKDAITKSCEAFTAQNPNIEVEIIHIPADYEAKLSAMIAGGEEPDLANLRDYFAMPLAESGKLYNILDLIDQDPDIDRKDYLDFAYRYYSPDAAYGLNTATELFAMFYNKKIFENAGVEGLPSSVEDALTMDEFIALAQKLTLDSQGRNAADPDFDPTNIVQYGLMFDFGVQQYMGAVYSNEGSYVSEDGMKWTLNQPQSVEALQTISDLVNVYHVAPNPSELKALPSLAVALQTDKAAMIWAGAWVALDLGLGDTEFDVGVLPVFKEGVYATCPAQGTAGIFKSTQHPEETFKLWKWLMDPGNNIDLYASGLWMPLLTDYYQEKDLLDTWATVAPAHPSGYMGSHVEVVLDGYVAANPSGYVKNYTEINALVTPALESAFLGNESVQEALDRIAPDVEKLLKGRYDK</sequence>
<dbReference type="EMBL" id="ADLK01000011">
    <property type="protein sequence ID" value="KMW22219.1"/>
    <property type="molecule type" value="Genomic_DNA"/>
</dbReference>
<evidence type="ECO:0000313" key="2">
    <source>
        <dbReference type="EMBL" id="KMW22219.1"/>
    </source>
</evidence>
<dbReference type="CDD" id="cd13585">
    <property type="entry name" value="PBP2_TMBP_like"/>
    <property type="match status" value="1"/>
</dbReference>
<dbReference type="SUPFAM" id="SSF53850">
    <property type="entry name" value="Periplasmic binding protein-like II"/>
    <property type="match status" value="1"/>
</dbReference>
<dbReference type="InterPro" id="IPR050490">
    <property type="entry name" value="Bact_solute-bd_prot1"/>
</dbReference>
<protein>
    <submittedName>
        <fullName evidence="2">Uncharacterized protein</fullName>
    </submittedName>
</protein>
<dbReference type="AlphaFoldDB" id="A0A0J9CCM2"/>
<evidence type="ECO:0000313" key="3">
    <source>
        <dbReference type="Proteomes" id="UP000037392"/>
    </source>
</evidence>
<dbReference type="PANTHER" id="PTHR43649">
    <property type="entry name" value="ARABINOSE-BINDING PROTEIN-RELATED"/>
    <property type="match status" value="1"/>
</dbReference>
<dbReference type="InterPro" id="IPR006059">
    <property type="entry name" value="SBP"/>
</dbReference>
<dbReference type="GeneID" id="93164533"/>